<evidence type="ECO:0000259" key="1">
    <source>
        <dbReference type="Pfam" id="PF04717"/>
    </source>
</evidence>
<name>A0ABV3ZAG7_9BACT</name>
<comment type="caution">
    <text evidence="2">The sequence shown here is derived from an EMBL/GenBank/DDBJ whole genome shotgun (WGS) entry which is preliminary data.</text>
</comment>
<dbReference type="SUPFAM" id="SSF69279">
    <property type="entry name" value="Phage tail proteins"/>
    <property type="match status" value="1"/>
</dbReference>
<evidence type="ECO:0000313" key="3">
    <source>
        <dbReference type="Proteomes" id="UP001560573"/>
    </source>
</evidence>
<dbReference type="InterPro" id="IPR006533">
    <property type="entry name" value="T6SS_Vgr_RhsGE"/>
</dbReference>
<gene>
    <name evidence="2" type="primary">vgrG</name>
    <name evidence="2" type="ORF">QTN47_05025</name>
</gene>
<evidence type="ECO:0000313" key="2">
    <source>
        <dbReference type="EMBL" id="MEX6686843.1"/>
    </source>
</evidence>
<dbReference type="SUPFAM" id="SSF69255">
    <property type="entry name" value="gp5 N-terminal domain-like"/>
    <property type="match status" value="1"/>
</dbReference>
<keyword evidence="3" id="KW-1185">Reference proteome</keyword>
<dbReference type="InterPro" id="IPR006531">
    <property type="entry name" value="Gp5/Vgr_OB"/>
</dbReference>
<dbReference type="NCBIfam" id="TIGR01646">
    <property type="entry name" value="vgr_GE"/>
    <property type="match status" value="1"/>
</dbReference>
<proteinExistence type="predicted"/>
<organism evidence="2 3">
    <name type="scientific">Danxiaibacter flavus</name>
    <dbReference type="NCBI Taxonomy" id="3049108"/>
    <lineage>
        <taxon>Bacteria</taxon>
        <taxon>Pseudomonadati</taxon>
        <taxon>Bacteroidota</taxon>
        <taxon>Chitinophagia</taxon>
        <taxon>Chitinophagales</taxon>
        <taxon>Chitinophagaceae</taxon>
        <taxon>Danxiaibacter</taxon>
    </lineage>
</organism>
<dbReference type="InterPro" id="IPR037026">
    <property type="entry name" value="Vgr_OB-fold_dom_sf"/>
</dbReference>
<dbReference type="Proteomes" id="UP001560573">
    <property type="component" value="Unassembled WGS sequence"/>
</dbReference>
<reference evidence="2 3" key="1">
    <citation type="submission" date="2023-07" db="EMBL/GenBank/DDBJ databases">
        <authorList>
            <person name="Lian W.-H."/>
        </authorList>
    </citation>
    <scope>NUCLEOTIDE SEQUENCE [LARGE SCALE GENOMIC DNA]</scope>
    <source>
        <strain evidence="2 3">SYSU DXS3180</strain>
    </source>
</reference>
<protein>
    <submittedName>
        <fullName evidence="2">Type VI secretion system tip protein VgrG</fullName>
    </submittedName>
</protein>
<feature type="domain" description="Gp5/Type VI secretion system Vgr protein OB-fold" evidence="1">
    <location>
        <begin position="380"/>
        <end position="454"/>
    </location>
</feature>
<dbReference type="SUPFAM" id="SSF69349">
    <property type="entry name" value="Phage fibre proteins"/>
    <property type="match status" value="1"/>
</dbReference>
<sequence>MPAQVPGQNIVDPLVRVVIMVNGSAIDEAFAVVSIYVQHEINRISFAEIVLVGDPKPDGNGFDFTNGETFNPGNVIDIKAGYGEDAQDSIFTGYIVKHILETNEGEGLLLRLVCKHKAVAMTMSRKDNQYEQKTDSDIISSIIGQYGLSTQVDSTTEQGELFYQKLATDWDIILSRAEINGFLIFLDGTDVVVGKPKFSADAVLRVAYGESIIEFKGVLNAEKQATSVQASAWDIKTLELIKSTASEPALNSQGNVTAKSLSEQLGQGEAYLSSATPLTQAEIKAWADNHLLRLRLQALKGSVKFIGSALAKTGCLIELAGVGEKFNGNAFVSAVTQEIKDGNWTTGVKFGLDQQYVYEMPGFSYPSAAGQLPGIQGLQVATVSKLSEDPQSLYRIQVSIPGNAESPVSAWARYSNFYGTAAAGAGFFPEVGDEVVIGFLENDPRFPVILGSLYGSKKASPNELKDENNYIKSLTTKSKMKLSFDDEKKIIKIETPAGNNIVFSDDSKAIEITDQNSNSVKMSSSGVEITSNKDIKLTATGNIELSATGKVSISATQDAEVSGLNVNATAQVGFTAKGNATAELSASGQTTVKGAMVMIN</sequence>
<dbReference type="Gene3D" id="2.40.50.230">
    <property type="entry name" value="Gp5 N-terminal domain"/>
    <property type="match status" value="1"/>
</dbReference>
<dbReference type="Pfam" id="PF04717">
    <property type="entry name" value="Phage_base_V"/>
    <property type="match status" value="1"/>
</dbReference>
<accession>A0ABV3ZAG7</accession>
<dbReference type="EMBL" id="JAULBC010000001">
    <property type="protein sequence ID" value="MEX6686843.1"/>
    <property type="molecule type" value="Genomic_DNA"/>
</dbReference>
<dbReference type="RefSeq" id="WP_369328240.1">
    <property type="nucleotide sequence ID" value="NZ_JAULBC010000001.1"/>
</dbReference>